<evidence type="ECO:0000313" key="9">
    <source>
        <dbReference type="EMBL" id="KAG0324221.1"/>
    </source>
</evidence>
<organism evidence="9 10">
    <name type="scientific">Dissophora globulifera</name>
    <dbReference type="NCBI Taxonomy" id="979702"/>
    <lineage>
        <taxon>Eukaryota</taxon>
        <taxon>Fungi</taxon>
        <taxon>Fungi incertae sedis</taxon>
        <taxon>Mucoromycota</taxon>
        <taxon>Mortierellomycotina</taxon>
        <taxon>Mortierellomycetes</taxon>
        <taxon>Mortierellales</taxon>
        <taxon>Mortierellaceae</taxon>
        <taxon>Dissophora</taxon>
    </lineage>
</organism>
<feature type="domain" description="GATA-type" evidence="8">
    <location>
        <begin position="39"/>
        <end position="88"/>
    </location>
</feature>
<dbReference type="GO" id="GO:0045944">
    <property type="term" value="P:positive regulation of transcription by RNA polymerase II"/>
    <property type="evidence" value="ECO:0007669"/>
    <property type="project" value="TreeGrafter"/>
</dbReference>
<feature type="region of interest" description="Disordered" evidence="7">
    <location>
        <begin position="545"/>
        <end position="597"/>
    </location>
</feature>
<feature type="region of interest" description="Disordered" evidence="7">
    <location>
        <begin position="201"/>
        <end position="261"/>
    </location>
</feature>
<dbReference type="SMART" id="SM00401">
    <property type="entry name" value="ZnF_GATA"/>
    <property type="match status" value="2"/>
</dbReference>
<feature type="compositionally biased region" description="Basic and acidic residues" evidence="7">
    <location>
        <begin position="674"/>
        <end position="688"/>
    </location>
</feature>
<keyword evidence="5" id="KW-0539">Nucleus</keyword>
<dbReference type="PROSITE" id="PS50114">
    <property type="entry name" value="GATA_ZN_FINGER_2"/>
    <property type="match status" value="2"/>
</dbReference>
<dbReference type="Pfam" id="PF00320">
    <property type="entry name" value="GATA"/>
    <property type="match status" value="1"/>
</dbReference>
<feature type="region of interest" description="Disordered" evidence="7">
    <location>
        <begin position="1"/>
        <end position="24"/>
    </location>
</feature>
<dbReference type="OrthoDB" id="515401at2759"/>
<sequence>MTAVTPQGQRYQTGAQKQPIRRPLSKQELHALDPDPKYCDNCRTTTTPSWRRCPQGRILLCNACGLYQKLHGKPRPFFKSRDGTIKIHRTLAEHAPCTACGTTKTPVWKRGADNELICLHCSLVAKQTTSALSKSMAQLAAGAMPGASSATSPTKMLHIDSNSNSSSVAATTITLQTAVARSRLRSGSKVKSEDAIMSENDAALVSSPRPEGGFYEGAGSRGTNATYDRDYSRQKAQSVVRRGSSSRKRKIQGQSSLADSQESFVPTVAAYNLVMRGPEFGGPGEQEGYDPVGWSRDGMQQLGQQHRQHEDEQQQWQQQWQQQMQYHRYCQQYPQTQTSAQSQAEQQQQQQQQYYHQQQYQRLYHQSYHQRYQQEPQEQQLQPNVQPYRSYSSDAHMGYMPLTSSPKGSDVDRHEWDFQALDRHQQSLQPPLQLIEQPISHARSFSAYEDASSQDQSYHHRPIEFSEAQQYPRQYYAYQSPDQHQPQQPSYDYRQLDFETEFPTQTHPNGSYGGIEREAVSPEAATSGPTYLAIPQLEGGGAPGFSLASSSAIPSGAKDLRDHLPSYPHSQQQGRNQEHDRHCSHEQIRGHQSEQMHWDEDDLSTTVVETRAQLHPEFMVICHTPAPQSALVDLEPSITAPAMILIAELPTYVPLSPSGASIDMPCSPSENNGDAERKATSEIKKEEGGNEAMEVSLDNTTVRHDEEVEEPMKRSDSPKRELSTSKDIDSEENQV</sequence>
<evidence type="ECO:0000256" key="3">
    <source>
        <dbReference type="ARBA" id="ARBA00022771"/>
    </source>
</evidence>
<evidence type="ECO:0000313" key="10">
    <source>
        <dbReference type="Proteomes" id="UP000738325"/>
    </source>
</evidence>
<reference evidence="9" key="1">
    <citation type="journal article" date="2020" name="Fungal Divers.">
        <title>Resolving the Mortierellaceae phylogeny through synthesis of multi-gene phylogenetics and phylogenomics.</title>
        <authorList>
            <person name="Vandepol N."/>
            <person name="Liber J."/>
            <person name="Desiro A."/>
            <person name="Na H."/>
            <person name="Kennedy M."/>
            <person name="Barry K."/>
            <person name="Grigoriev I.V."/>
            <person name="Miller A.N."/>
            <person name="O'Donnell K."/>
            <person name="Stajich J.E."/>
            <person name="Bonito G."/>
        </authorList>
    </citation>
    <scope>NUCLEOTIDE SEQUENCE</scope>
    <source>
        <strain evidence="9">REB-010B</strain>
    </source>
</reference>
<dbReference type="InterPro" id="IPR039355">
    <property type="entry name" value="Transcription_factor_GATA"/>
</dbReference>
<feature type="region of interest" description="Disordered" evidence="7">
    <location>
        <begin position="279"/>
        <end position="314"/>
    </location>
</feature>
<evidence type="ECO:0000256" key="7">
    <source>
        <dbReference type="SAM" id="MobiDB-lite"/>
    </source>
</evidence>
<evidence type="ECO:0000256" key="5">
    <source>
        <dbReference type="ARBA" id="ARBA00023242"/>
    </source>
</evidence>
<name>A0A9P6RNB7_9FUNG</name>
<dbReference type="Proteomes" id="UP000738325">
    <property type="component" value="Unassembled WGS sequence"/>
</dbReference>
<dbReference type="EMBL" id="JAAAIP010000158">
    <property type="protein sequence ID" value="KAG0324221.1"/>
    <property type="molecule type" value="Genomic_DNA"/>
</dbReference>
<keyword evidence="4" id="KW-0862">Zinc</keyword>
<comment type="caution">
    <text evidence="9">The sequence shown here is derived from an EMBL/GenBank/DDBJ whole genome shotgun (WGS) entry which is preliminary data.</text>
</comment>
<dbReference type="AlphaFoldDB" id="A0A9P6RNB7"/>
<dbReference type="SUPFAM" id="SSF57716">
    <property type="entry name" value="Glucocorticoid receptor-like (DNA-binding domain)"/>
    <property type="match status" value="2"/>
</dbReference>
<evidence type="ECO:0000256" key="1">
    <source>
        <dbReference type="ARBA" id="ARBA00004123"/>
    </source>
</evidence>
<feature type="compositionally biased region" description="Low complexity" evidence="7">
    <location>
        <begin position="369"/>
        <end position="388"/>
    </location>
</feature>
<dbReference type="GO" id="GO:0000978">
    <property type="term" value="F:RNA polymerase II cis-regulatory region sequence-specific DNA binding"/>
    <property type="evidence" value="ECO:0007669"/>
    <property type="project" value="TreeGrafter"/>
</dbReference>
<evidence type="ECO:0000256" key="2">
    <source>
        <dbReference type="ARBA" id="ARBA00022723"/>
    </source>
</evidence>
<dbReference type="CDD" id="cd00202">
    <property type="entry name" value="ZnF_GATA"/>
    <property type="match status" value="1"/>
</dbReference>
<keyword evidence="3 6" id="KW-0863">Zinc-finger</keyword>
<dbReference type="InterPro" id="IPR000679">
    <property type="entry name" value="Znf_GATA"/>
</dbReference>
<dbReference type="Gene3D" id="3.30.50.10">
    <property type="entry name" value="Erythroid Transcription Factor GATA-1, subunit A"/>
    <property type="match status" value="2"/>
</dbReference>
<feature type="compositionally biased region" description="Polar residues" evidence="7">
    <location>
        <begin position="1"/>
        <end position="16"/>
    </location>
</feature>
<dbReference type="PROSITE" id="PS00344">
    <property type="entry name" value="GATA_ZN_FINGER_1"/>
    <property type="match status" value="1"/>
</dbReference>
<dbReference type="PANTHER" id="PTHR10071:SF281">
    <property type="entry name" value="BOX A-BINDING FACTOR-RELATED"/>
    <property type="match status" value="1"/>
</dbReference>
<evidence type="ECO:0000256" key="6">
    <source>
        <dbReference type="PROSITE-ProRule" id="PRU00094"/>
    </source>
</evidence>
<dbReference type="InterPro" id="IPR013088">
    <property type="entry name" value="Znf_NHR/GATA"/>
</dbReference>
<keyword evidence="2" id="KW-0479">Metal-binding</keyword>
<dbReference type="PANTHER" id="PTHR10071">
    <property type="entry name" value="TRANSCRIPTION FACTOR GATA FAMILY MEMBER"/>
    <property type="match status" value="1"/>
</dbReference>
<protein>
    <submittedName>
        <fullName evidence="9">Erythroid transcription factor</fullName>
    </submittedName>
</protein>
<feature type="compositionally biased region" description="Polar residues" evidence="7">
    <location>
        <begin position="252"/>
        <end position="261"/>
    </location>
</feature>
<dbReference type="GO" id="GO:0008270">
    <property type="term" value="F:zinc ion binding"/>
    <property type="evidence" value="ECO:0007669"/>
    <property type="project" value="UniProtKB-KW"/>
</dbReference>
<gene>
    <name evidence="9" type="primary">GATA1</name>
    <name evidence="9" type="ORF">BGZ99_002053</name>
</gene>
<feature type="compositionally biased region" description="Basic and acidic residues" evidence="7">
    <location>
        <begin position="701"/>
        <end position="728"/>
    </location>
</feature>
<dbReference type="GO" id="GO:0000122">
    <property type="term" value="P:negative regulation of transcription by RNA polymerase II"/>
    <property type="evidence" value="ECO:0007669"/>
    <property type="project" value="TreeGrafter"/>
</dbReference>
<keyword evidence="10" id="KW-1185">Reference proteome</keyword>
<proteinExistence type="predicted"/>
<dbReference type="GO" id="GO:0005634">
    <property type="term" value="C:nucleus"/>
    <property type="evidence" value="ECO:0007669"/>
    <property type="project" value="UniProtKB-SubCell"/>
</dbReference>
<feature type="region of interest" description="Disordered" evidence="7">
    <location>
        <begin position="666"/>
        <end position="735"/>
    </location>
</feature>
<evidence type="ECO:0000256" key="4">
    <source>
        <dbReference type="ARBA" id="ARBA00022833"/>
    </source>
</evidence>
<comment type="subcellular location">
    <subcellularLocation>
        <location evidence="1">Nucleus</location>
    </subcellularLocation>
</comment>
<feature type="region of interest" description="Disordered" evidence="7">
    <location>
        <begin position="369"/>
        <end position="411"/>
    </location>
</feature>
<feature type="compositionally biased region" description="Basic and acidic residues" evidence="7">
    <location>
        <begin position="576"/>
        <end position="597"/>
    </location>
</feature>
<dbReference type="GO" id="GO:0000981">
    <property type="term" value="F:DNA-binding transcription factor activity, RNA polymerase II-specific"/>
    <property type="evidence" value="ECO:0007669"/>
    <property type="project" value="TreeGrafter"/>
</dbReference>
<feature type="domain" description="GATA-type" evidence="8">
    <location>
        <begin position="91"/>
        <end position="126"/>
    </location>
</feature>
<accession>A0A9P6RNB7</accession>
<evidence type="ECO:0000259" key="8">
    <source>
        <dbReference type="PROSITE" id="PS50114"/>
    </source>
</evidence>